<sequence length="390" mass="40151">MESSSGSASASPASSTPVWPPSMACAVLSSASDPSASATSSASFGSSSPASASSASAATSTSPSTASAASTSPTSASGASASAASPTSPSTASDASVSAVDSSPATAEPTVSGSATSAALAVSARSGWLVAFRIASWRCGGRDLAGRFGFGHFVSSGGRTTHACRILAAFGRQDDVDNCANEHERRRERVDSDASDVCSGVVAQQLDAEPPDAIQGHIGREQSTVTDCEAAVQIDQRGEYQQVPNQLVEERRLHHDRDLPGRDAVERMNVDESGGIPTIENLQAPRHRGLAAVQLLVEVIPEPTDRLAITTPGATASKKAGSGIPRRRQPIQAPTVPSVTAPQIPRPPSQMRSAAPNPAPPSPKYVCQSVLRWYRRPPIKPNGTIHKAMS</sequence>
<evidence type="ECO:0000256" key="2">
    <source>
        <dbReference type="ARBA" id="ARBA00022692"/>
    </source>
</evidence>
<evidence type="ECO:0000256" key="4">
    <source>
        <dbReference type="ARBA" id="ARBA00023136"/>
    </source>
</evidence>
<accession>A0ABP3AI40</accession>
<evidence type="ECO:0000256" key="1">
    <source>
        <dbReference type="ARBA" id="ARBA00004167"/>
    </source>
</evidence>
<reference evidence="6 7" key="1">
    <citation type="submission" date="2014-01" db="EMBL/GenBank/DDBJ databases">
        <authorList>
            <person name="Dobos K."/>
            <person name="Lenaerts A."/>
            <person name="Ordway D."/>
            <person name="DeGroote M.A."/>
            <person name="Parker T."/>
            <person name="Sizemore C."/>
            <person name="Tallon L.J."/>
            <person name="Sadzewicz L.K."/>
            <person name="Sengamalay N."/>
            <person name="Fraser C.M."/>
            <person name="Hine E."/>
            <person name="Shefchek K.A."/>
            <person name="Das S.P."/>
            <person name="Tettelin H."/>
        </authorList>
    </citation>
    <scope>NUCLEOTIDE SEQUENCE [LARGE SCALE GENOMIC DNA]</scope>
    <source>
        <strain evidence="6 7">Harvey</strain>
    </source>
</reference>
<feature type="region of interest" description="Disordered" evidence="5">
    <location>
        <begin position="1"/>
        <end position="115"/>
    </location>
</feature>
<evidence type="ECO:0000313" key="6">
    <source>
        <dbReference type="EMBL" id="EUA90857.1"/>
    </source>
</evidence>
<dbReference type="PANTHER" id="PTHR15549">
    <property type="entry name" value="PAIRED IMMUNOGLOBULIN-LIKE TYPE 2 RECEPTOR"/>
    <property type="match status" value="1"/>
</dbReference>
<keyword evidence="4" id="KW-0472">Membrane</keyword>
<proteinExistence type="predicted"/>
<name>A0ABP3AI40_MYCUL</name>
<feature type="compositionally biased region" description="Low complexity" evidence="5">
    <location>
        <begin position="1"/>
        <end position="17"/>
    </location>
</feature>
<keyword evidence="2" id="KW-0812">Transmembrane</keyword>
<dbReference type="EMBL" id="JAOL01000097">
    <property type="protein sequence ID" value="EUA90857.1"/>
    <property type="molecule type" value="Genomic_DNA"/>
</dbReference>
<dbReference type="PANTHER" id="PTHR15549:SF34">
    <property type="entry name" value="MID2 DOMAIN-CONTAINING PROTEIN"/>
    <property type="match status" value="1"/>
</dbReference>
<evidence type="ECO:0000256" key="5">
    <source>
        <dbReference type="SAM" id="MobiDB-lite"/>
    </source>
</evidence>
<evidence type="ECO:0000256" key="3">
    <source>
        <dbReference type="ARBA" id="ARBA00022989"/>
    </source>
</evidence>
<keyword evidence="7" id="KW-1185">Reference proteome</keyword>
<protein>
    <submittedName>
        <fullName evidence="6">Uncharacterized protein</fullName>
    </submittedName>
</protein>
<keyword evidence="3" id="KW-1133">Transmembrane helix</keyword>
<feature type="compositionally biased region" description="Low complexity" evidence="5">
    <location>
        <begin position="29"/>
        <end position="107"/>
    </location>
</feature>
<dbReference type="InterPro" id="IPR051694">
    <property type="entry name" value="Immunoregulatory_rcpt-like"/>
</dbReference>
<comment type="caution">
    <text evidence="6">The sequence shown here is derived from an EMBL/GenBank/DDBJ whole genome shotgun (WGS) entry which is preliminary data.</text>
</comment>
<evidence type="ECO:0000313" key="7">
    <source>
        <dbReference type="Proteomes" id="UP000020681"/>
    </source>
</evidence>
<gene>
    <name evidence="6" type="ORF">I551_2555</name>
</gene>
<comment type="subcellular location">
    <subcellularLocation>
        <location evidence="1">Membrane</location>
        <topology evidence="1">Single-pass membrane protein</topology>
    </subcellularLocation>
</comment>
<feature type="region of interest" description="Disordered" evidence="5">
    <location>
        <begin position="309"/>
        <end position="363"/>
    </location>
</feature>
<dbReference type="Proteomes" id="UP000020681">
    <property type="component" value="Unassembled WGS sequence"/>
</dbReference>
<organism evidence="6 7">
    <name type="scientific">Mycobacterium ulcerans str. Harvey</name>
    <dbReference type="NCBI Taxonomy" id="1299332"/>
    <lineage>
        <taxon>Bacteria</taxon>
        <taxon>Bacillati</taxon>
        <taxon>Actinomycetota</taxon>
        <taxon>Actinomycetes</taxon>
        <taxon>Mycobacteriales</taxon>
        <taxon>Mycobacteriaceae</taxon>
        <taxon>Mycobacterium</taxon>
        <taxon>Mycobacterium ulcerans group</taxon>
    </lineage>
</organism>